<accession>A0A1I7YCT4</accession>
<dbReference type="Pfam" id="PF01130">
    <property type="entry name" value="CD36"/>
    <property type="match status" value="1"/>
</dbReference>
<keyword evidence="6" id="KW-0325">Glycoprotein</keyword>
<dbReference type="InterPro" id="IPR002159">
    <property type="entry name" value="CD36_fam"/>
</dbReference>
<reference evidence="9" key="1">
    <citation type="submission" date="2016-11" db="UniProtKB">
        <authorList>
            <consortium name="WormBaseParasite"/>
        </authorList>
    </citation>
    <scope>IDENTIFICATION</scope>
</reference>
<dbReference type="Proteomes" id="UP000095287">
    <property type="component" value="Unplaced"/>
</dbReference>
<keyword evidence="3 7" id="KW-0812">Transmembrane</keyword>
<evidence type="ECO:0000313" key="9">
    <source>
        <dbReference type="WBParaSite" id="L893_g1505.t1"/>
    </source>
</evidence>
<feature type="transmembrane region" description="Helical" evidence="7">
    <location>
        <begin position="14"/>
        <end position="35"/>
    </location>
</feature>
<keyword evidence="5 7" id="KW-0472">Membrane</keyword>
<dbReference type="GO" id="GO:0005044">
    <property type="term" value="F:scavenger receptor activity"/>
    <property type="evidence" value="ECO:0007669"/>
    <property type="project" value="TreeGrafter"/>
</dbReference>
<dbReference type="PANTHER" id="PTHR11923">
    <property type="entry name" value="SCAVENGER RECEPTOR CLASS B TYPE-1 SR-B1"/>
    <property type="match status" value="1"/>
</dbReference>
<evidence type="ECO:0000256" key="4">
    <source>
        <dbReference type="ARBA" id="ARBA00022989"/>
    </source>
</evidence>
<sequence>MGKRGLVLCSVTNVLVFLIGCGLICAGLVVWLSVFPDMFVKELKKNKVLGTNDDGSLNDFTRSWMDSSGLRQNFYFFNYTNVFGIVDRGAKPDVHEKGPYAYKKMTVYEEYTFENGSDELAYRYRTSYYFDAENSCATCRPDDVFLIPDPVFQILMDLTSSYDKICDLLGIVVGELLGGAPASGTEFCTQTLPLLDQEGKIAKFLHQVPSFIGVGIDVFDRYGPFVAVKVEDFLFKGYQDPLFDQFLAKLAEFINSLDLQVPILGALHLPVLTAPSIHLFYNNSVSDTYSILTGLNNYLDIGKVVSFTDNNGTATNGSSLPEQWYPRLLDALG</sequence>
<dbReference type="GO" id="GO:0016020">
    <property type="term" value="C:membrane"/>
    <property type="evidence" value="ECO:0007669"/>
    <property type="project" value="UniProtKB-SubCell"/>
</dbReference>
<evidence type="ECO:0000256" key="2">
    <source>
        <dbReference type="ARBA" id="ARBA00010532"/>
    </source>
</evidence>
<keyword evidence="4 7" id="KW-1133">Transmembrane helix</keyword>
<evidence type="ECO:0000313" key="8">
    <source>
        <dbReference type="Proteomes" id="UP000095287"/>
    </source>
</evidence>
<organism evidence="8 9">
    <name type="scientific">Steinernema glaseri</name>
    <dbReference type="NCBI Taxonomy" id="37863"/>
    <lineage>
        <taxon>Eukaryota</taxon>
        <taxon>Metazoa</taxon>
        <taxon>Ecdysozoa</taxon>
        <taxon>Nematoda</taxon>
        <taxon>Chromadorea</taxon>
        <taxon>Rhabditida</taxon>
        <taxon>Tylenchina</taxon>
        <taxon>Panagrolaimomorpha</taxon>
        <taxon>Strongyloidoidea</taxon>
        <taxon>Steinernematidae</taxon>
        <taxon>Steinernema</taxon>
    </lineage>
</organism>
<evidence type="ECO:0000256" key="7">
    <source>
        <dbReference type="SAM" id="Phobius"/>
    </source>
</evidence>
<protein>
    <submittedName>
        <fullName evidence="9">Scavenger receptor class B member 2</fullName>
    </submittedName>
</protein>
<proteinExistence type="inferred from homology"/>
<dbReference type="PANTHER" id="PTHR11923:SF105">
    <property type="entry name" value="PROTEIN CBR-SCAV-1"/>
    <property type="match status" value="1"/>
</dbReference>
<dbReference type="WBParaSite" id="L893_g1505.t1">
    <property type="protein sequence ID" value="L893_g1505.t1"/>
    <property type="gene ID" value="L893_g1505"/>
</dbReference>
<evidence type="ECO:0000256" key="6">
    <source>
        <dbReference type="ARBA" id="ARBA00023180"/>
    </source>
</evidence>
<comment type="similarity">
    <text evidence="2">Belongs to the CD36 family.</text>
</comment>
<dbReference type="GO" id="GO:0005737">
    <property type="term" value="C:cytoplasm"/>
    <property type="evidence" value="ECO:0007669"/>
    <property type="project" value="TreeGrafter"/>
</dbReference>
<dbReference type="PROSITE" id="PS51257">
    <property type="entry name" value="PROKAR_LIPOPROTEIN"/>
    <property type="match status" value="1"/>
</dbReference>
<dbReference type="AlphaFoldDB" id="A0A1I7YCT4"/>
<evidence type="ECO:0000256" key="3">
    <source>
        <dbReference type="ARBA" id="ARBA00022692"/>
    </source>
</evidence>
<evidence type="ECO:0000256" key="1">
    <source>
        <dbReference type="ARBA" id="ARBA00004370"/>
    </source>
</evidence>
<evidence type="ECO:0000256" key="5">
    <source>
        <dbReference type="ARBA" id="ARBA00023136"/>
    </source>
</evidence>
<name>A0A1I7YCT4_9BILA</name>
<keyword evidence="8" id="KW-1185">Reference proteome</keyword>
<comment type="subcellular location">
    <subcellularLocation>
        <location evidence="1">Membrane</location>
    </subcellularLocation>
</comment>